<evidence type="ECO:0000313" key="2">
    <source>
        <dbReference type="Proteomes" id="UP000095228"/>
    </source>
</evidence>
<gene>
    <name evidence="1" type="primary">ubiE_1</name>
    <name evidence="1" type="ORF">Verru16b_00268</name>
</gene>
<dbReference type="CDD" id="cd02440">
    <property type="entry name" value="AdoMet_MTases"/>
    <property type="match status" value="1"/>
</dbReference>
<dbReference type="GO" id="GO:0032259">
    <property type="term" value="P:methylation"/>
    <property type="evidence" value="ECO:0007669"/>
    <property type="project" value="UniProtKB-KW"/>
</dbReference>
<protein>
    <submittedName>
        <fullName evidence="1">Demethylmenaquinone methyltransferase</fullName>
        <ecNumber evidence="1">2.1.1.163</ecNumber>
    </submittedName>
</protein>
<dbReference type="InterPro" id="IPR029063">
    <property type="entry name" value="SAM-dependent_MTases_sf"/>
</dbReference>
<keyword evidence="2" id="KW-1185">Reference proteome</keyword>
<dbReference type="Gene3D" id="3.40.50.150">
    <property type="entry name" value="Vaccinia Virus protein VP39"/>
    <property type="match status" value="1"/>
</dbReference>
<name>A0A1I7PHX6_9BACT</name>
<evidence type="ECO:0000313" key="1">
    <source>
        <dbReference type="EMBL" id="AOS43225.1"/>
    </source>
</evidence>
<dbReference type="SUPFAM" id="SSF53335">
    <property type="entry name" value="S-adenosyl-L-methionine-dependent methyltransferases"/>
    <property type="match status" value="1"/>
</dbReference>
<dbReference type="EC" id="2.1.1.163" evidence="1"/>
<proteinExistence type="predicted"/>
<dbReference type="STRING" id="1838286.Verru16b_00268"/>
<dbReference type="InterPro" id="IPR050508">
    <property type="entry name" value="Methyltransf_Superfamily"/>
</dbReference>
<reference evidence="1 2" key="1">
    <citation type="submission" date="2016-06" db="EMBL/GenBank/DDBJ databases">
        <title>Three novel species with peptidoglycan cell walls form the new genus Lacunisphaera gen. nov. in the family Opitutaceae of the verrucomicrobial subdivision 4.</title>
        <authorList>
            <person name="Rast P."/>
            <person name="Gloeckner I."/>
            <person name="Jogler M."/>
            <person name="Boedeker C."/>
            <person name="Jeske O."/>
            <person name="Wiegand S."/>
            <person name="Reinhardt R."/>
            <person name="Schumann P."/>
            <person name="Rohde M."/>
            <person name="Spring S."/>
            <person name="Gloeckner F.O."/>
            <person name="Jogler C."/>
        </authorList>
    </citation>
    <scope>NUCLEOTIDE SEQUENCE [LARGE SCALE GENOMIC DNA]</scope>
    <source>
        <strain evidence="1 2">IG16b</strain>
    </source>
</reference>
<dbReference type="AlphaFoldDB" id="A0A1I7PHX6"/>
<dbReference type="Proteomes" id="UP000095228">
    <property type="component" value="Chromosome"/>
</dbReference>
<dbReference type="PANTHER" id="PTHR42912:SF93">
    <property type="entry name" value="N6-ADENOSINE-METHYLTRANSFERASE TMT1A"/>
    <property type="match status" value="1"/>
</dbReference>
<sequence length="244" mass="26859">MRPDEYRKLAETEDRMWYFRALHRRRAHWLARLLPSGPARVLDAGCGTGGFIRALRTVQPAWTVAGVDLSPLACALARERAGAEITEGSLEALPYADGSFDAVSTGDVLYHIDDTAAVLREFARCLRPGGVVLVNEPAYRWLWSYHDEATEGRHRFTRPELVGRLTAAGFSVRFASYANLLPLPLVVARRKLFPPARPTSDVQVFPAPVEAMFSAMAGLEQAWTGRGWPVPAGVSVFVAASKPK</sequence>
<keyword evidence="1" id="KW-0489">Methyltransferase</keyword>
<keyword evidence="1" id="KW-0808">Transferase</keyword>
<dbReference type="RefSeq" id="WP_069960601.1">
    <property type="nucleotide sequence ID" value="NZ_CP016094.1"/>
</dbReference>
<dbReference type="Pfam" id="PF13489">
    <property type="entry name" value="Methyltransf_23"/>
    <property type="match status" value="1"/>
</dbReference>
<dbReference type="PANTHER" id="PTHR42912">
    <property type="entry name" value="METHYLTRANSFERASE"/>
    <property type="match status" value="1"/>
</dbReference>
<accession>A0A1I7PHX6</accession>
<dbReference type="OrthoDB" id="9757640at2"/>
<dbReference type="EMBL" id="CP016094">
    <property type="protein sequence ID" value="AOS43225.1"/>
    <property type="molecule type" value="Genomic_DNA"/>
</dbReference>
<dbReference type="KEGG" id="obg:Verru16b_00268"/>
<organism evidence="1 2">
    <name type="scientific">Lacunisphaera limnophila</name>
    <dbReference type="NCBI Taxonomy" id="1838286"/>
    <lineage>
        <taxon>Bacteria</taxon>
        <taxon>Pseudomonadati</taxon>
        <taxon>Verrucomicrobiota</taxon>
        <taxon>Opitutia</taxon>
        <taxon>Opitutales</taxon>
        <taxon>Opitutaceae</taxon>
        <taxon>Lacunisphaera</taxon>
    </lineage>
</organism>
<dbReference type="GO" id="GO:0043770">
    <property type="term" value="F:demethylmenaquinone methyltransferase activity"/>
    <property type="evidence" value="ECO:0007669"/>
    <property type="project" value="UniProtKB-EC"/>
</dbReference>